<sequence>MDPGIRAQGLGRRFLDHLVDEASRRRMLGCRARRQQAWSQFWEREGFVLEKTFEPQDIGLKKHILRRLVRPLWPASVGTGW</sequence>
<reference evidence="1 2" key="1">
    <citation type="submission" date="2022-02" db="EMBL/GenBank/DDBJ databases">
        <title>Draft genome sequence of Mezorhizobium retamae strain IRAMC:0171 isolated from Retama raetam nodules.</title>
        <authorList>
            <person name="Bengaied R."/>
            <person name="Sbissi I."/>
            <person name="Huber K."/>
            <person name="Ghodbane F."/>
            <person name="Nouioui I."/>
            <person name="Tarhouni M."/>
            <person name="Gtari M."/>
        </authorList>
    </citation>
    <scope>NUCLEOTIDE SEQUENCE [LARGE SCALE GENOMIC DNA]</scope>
    <source>
        <strain evidence="1 2">IRAMC:0171</strain>
    </source>
</reference>
<comment type="caution">
    <text evidence="1">The sequence shown here is derived from an EMBL/GenBank/DDBJ whole genome shotgun (WGS) entry which is preliminary data.</text>
</comment>
<organism evidence="1 2">
    <name type="scientific">Mesorhizobium retamae</name>
    <dbReference type="NCBI Taxonomy" id="2912854"/>
    <lineage>
        <taxon>Bacteria</taxon>
        <taxon>Pseudomonadati</taxon>
        <taxon>Pseudomonadota</taxon>
        <taxon>Alphaproteobacteria</taxon>
        <taxon>Hyphomicrobiales</taxon>
        <taxon>Phyllobacteriaceae</taxon>
        <taxon>Mesorhizobium</taxon>
    </lineage>
</organism>
<accession>A0ABS9QA02</accession>
<evidence type="ECO:0000313" key="1">
    <source>
        <dbReference type="EMBL" id="MCG7504220.1"/>
    </source>
</evidence>
<dbReference type="Proteomes" id="UP001201701">
    <property type="component" value="Unassembled WGS sequence"/>
</dbReference>
<gene>
    <name evidence="1" type="ORF">L4923_04225</name>
</gene>
<protein>
    <submittedName>
        <fullName evidence="1">GNAT family N-acetyltransferase</fullName>
    </submittedName>
</protein>
<dbReference type="SUPFAM" id="SSF55729">
    <property type="entry name" value="Acyl-CoA N-acyltransferases (Nat)"/>
    <property type="match status" value="1"/>
</dbReference>
<dbReference type="EMBL" id="JAKREW010000002">
    <property type="protein sequence ID" value="MCG7504220.1"/>
    <property type="molecule type" value="Genomic_DNA"/>
</dbReference>
<dbReference type="Gene3D" id="3.40.630.30">
    <property type="match status" value="1"/>
</dbReference>
<proteinExistence type="predicted"/>
<evidence type="ECO:0000313" key="2">
    <source>
        <dbReference type="Proteomes" id="UP001201701"/>
    </source>
</evidence>
<dbReference type="InterPro" id="IPR016181">
    <property type="entry name" value="Acyl_CoA_acyltransferase"/>
</dbReference>
<keyword evidence="2" id="KW-1185">Reference proteome</keyword>
<name>A0ABS9QA02_9HYPH</name>